<dbReference type="Pfam" id="PF13305">
    <property type="entry name" value="TetR_C_33"/>
    <property type="match status" value="1"/>
</dbReference>
<dbReference type="AlphaFoldDB" id="A0A9W6UIV9"/>
<comment type="caution">
    <text evidence="6">The sequence shown here is derived from an EMBL/GenBank/DDBJ whole genome shotgun (WGS) entry which is preliminary data.</text>
</comment>
<dbReference type="PROSITE" id="PS50977">
    <property type="entry name" value="HTH_TETR_2"/>
    <property type="match status" value="1"/>
</dbReference>
<keyword evidence="3" id="KW-0804">Transcription</keyword>
<evidence type="ECO:0000256" key="2">
    <source>
        <dbReference type="ARBA" id="ARBA00023125"/>
    </source>
</evidence>
<reference evidence="6" key="1">
    <citation type="submission" date="2023-02" db="EMBL/GenBank/DDBJ databases">
        <title>Nocardiopsis ansamitocini NBRC 112285.</title>
        <authorList>
            <person name="Ichikawa N."/>
            <person name="Sato H."/>
            <person name="Tonouchi N."/>
        </authorList>
    </citation>
    <scope>NUCLEOTIDE SEQUENCE</scope>
    <source>
        <strain evidence="6">NBRC 112285</strain>
    </source>
</reference>
<organism evidence="6 7">
    <name type="scientific">Nocardiopsis ansamitocini</name>
    <dbReference type="NCBI Taxonomy" id="1670832"/>
    <lineage>
        <taxon>Bacteria</taxon>
        <taxon>Bacillati</taxon>
        <taxon>Actinomycetota</taxon>
        <taxon>Actinomycetes</taxon>
        <taxon>Streptosporangiales</taxon>
        <taxon>Nocardiopsidaceae</taxon>
        <taxon>Nocardiopsis</taxon>
    </lineage>
</organism>
<gene>
    <name evidence="6" type="ORF">Nans01_25050</name>
</gene>
<name>A0A9W6UIV9_9ACTN</name>
<evidence type="ECO:0000256" key="4">
    <source>
        <dbReference type="PROSITE-ProRule" id="PRU00335"/>
    </source>
</evidence>
<dbReference type="Pfam" id="PF00440">
    <property type="entry name" value="TetR_N"/>
    <property type="match status" value="1"/>
</dbReference>
<evidence type="ECO:0000313" key="7">
    <source>
        <dbReference type="Proteomes" id="UP001165092"/>
    </source>
</evidence>
<protein>
    <submittedName>
        <fullName evidence="6">TetR family transcriptional regulator</fullName>
    </submittedName>
</protein>
<dbReference type="SUPFAM" id="SSF48498">
    <property type="entry name" value="Tetracyclin repressor-like, C-terminal domain"/>
    <property type="match status" value="1"/>
</dbReference>
<sequence>MARAGLTPALVAAEAARISDEEGYQQLSLATVAKRLGVAVPSLYKHVRGLEGLRRDLALLTVLEFAEVLGRAALGRSGVDAVHSLAAAYRDYATRHPGRYAALQVAPLSEDTEATAAAARTVEVIAAVVRGFGLAEESMVDAVRMLRSGLHGFVDLETRGGFGLPQNVDASYRALVEGLIRALQTWPSDSDRRVH</sequence>
<dbReference type="Gene3D" id="1.10.357.10">
    <property type="entry name" value="Tetracycline Repressor, domain 2"/>
    <property type="match status" value="1"/>
</dbReference>
<evidence type="ECO:0000259" key="5">
    <source>
        <dbReference type="PROSITE" id="PS50977"/>
    </source>
</evidence>
<accession>A0A9W6UIV9</accession>
<dbReference type="Proteomes" id="UP001165092">
    <property type="component" value="Unassembled WGS sequence"/>
</dbReference>
<dbReference type="EMBL" id="BSQG01000003">
    <property type="protein sequence ID" value="GLU48154.1"/>
    <property type="molecule type" value="Genomic_DNA"/>
</dbReference>
<dbReference type="InterPro" id="IPR036271">
    <property type="entry name" value="Tet_transcr_reg_TetR-rel_C_sf"/>
</dbReference>
<dbReference type="InterPro" id="IPR001647">
    <property type="entry name" value="HTH_TetR"/>
</dbReference>
<feature type="DNA-binding region" description="H-T-H motif" evidence="4">
    <location>
        <begin position="28"/>
        <end position="47"/>
    </location>
</feature>
<dbReference type="SUPFAM" id="SSF46689">
    <property type="entry name" value="Homeodomain-like"/>
    <property type="match status" value="1"/>
</dbReference>
<dbReference type="InterPro" id="IPR025996">
    <property type="entry name" value="MT1864/Rv1816-like_C"/>
</dbReference>
<feature type="domain" description="HTH tetR-type" evidence="5">
    <location>
        <begin position="5"/>
        <end position="65"/>
    </location>
</feature>
<dbReference type="InterPro" id="IPR009057">
    <property type="entry name" value="Homeodomain-like_sf"/>
</dbReference>
<evidence type="ECO:0000256" key="1">
    <source>
        <dbReference type="ARBA" id="ARBA00023015"/>
    </source>
</evidence>
<keyword evidence="2 4" id="KW-0238">DNA-binding</keyword>
<dbReference type="RefSeq" id="WP_285759543.1">
    <property type="nucleotide sequence ID" value="NZ_BSQG01000003.1"/>
</dbReference>
<evidence type="ECO:0000256" key="3">
    <source>
        <dbReference type="ARBA" id="ARBA00023163"/>
    </source>
</evidence>
<dbReference type="Gene3D" id="1.10.10.60">
    <property type="entry name" value="Homeodomain-like"/>
    <property type="match status" value="1"/>
</dbReference>
<proteinExistence type="predicted"/>
<keyword evidence="7" id="KW-1185">Reference proteome</keyword>
<keyword evidence="1" id="KW-0805">Transcription regulation</keyword>
<evidence type="ECO:0000313" key="6">
    <source>
        <dbReference type="EMBL" id="GLU48154.1"/>
    </source>
</evidence>
<dbReference type="GO" id="GO:0003677">
    <property type="term" value="F:DNA binding"/>
    <property type="evidence" value="ECO:0007669"/>
    <property type="project" value="UniProtKB-UniRule"/>
</dbReference>